<evidence type="ECO:0000259" key="9">
    <source>
        <dbReference type="Pfam" id="PF21082"/>
    </source>
</evidence>
<dbReference type="PANTHER" id="PTHR30221:SF1">
    <property type="entry name" value="SMALL-CONDUCTANCE MECHANOSENSITIVE CHANNEL"/>
    <property type="match status" value="1"/>
</dbReference>
<evidence type="ECO:0000256" key="2">
    <source>
        <dbReference type="ARBA" id="ARBA00008017"/>
    </source>
</evidence>
<dbReference type="RefSeq" id="WP_093393367.1">
    <property type="nucleotide sequence ID" value="NZ_FOUU01000001.1"/>
</dbReference>
<proteinExistence type="inferred from homology"/>
<dbReference type="Gene3D" id="3.30.70.100">
    <property type="match status" value="1"/>
</dbReference>
<dbReference type="SUPFAM" id="SSF50182">
    <property type="entry name" value="Sm-like ribonucleoproteins"/>
    <property type="match status" value="1"/>
</dbReference>
<dbReference type="InterPro" id="IPR010920">
    <property type="entry name" value="LSM_dom_sf"/>
</dbReference>
<dbReference type="InterPro" id="IPR011014">
    <property type="entry name" value="MscS_channel_TM-2"/>
</dbReference>
<dbReference type="EMBL" id="FOUU01000001">
    <property type="protein sequence ID" value="SFM51409.1"/>
    <property type="molecule type" value="Genomic_DNA"/>
</dbReference>
<keyword evidence="6 7" id="KW-0472">Membrane</keyword>
<dbReference type="InterPro" id="IPR011066">
    <property type="entry name" value="MscS_channel_C_sf"/>
</dbReference>
<evidence type="ECO:0000313" key="11">
    <source>
        <dbReference type="EMBL" id="SFM51409.1"/>
    </source>
</evidence>
<feature type="transmembrane region" description="Helical" evidence="7">
    <location>
        <begin position="146"/>
        <end position="171"/>
    </location>
</feature>
<dbReference type="GO" id="GO:0005886">
    <property type="term" value="C:plasma membrane"/>
    <property type="evidence" value="ECO:0007669"/>
    <property type="project" value="UniProtKB-SubCell"/>
</dbReference>
<evidence type="ECO:0000256" key="3">
    <source>
        <dbReference type="ARBA" id="ARBA00022475"/>
    </source>
</evidence>
<accession>A0A1I4RGP6</accession>
<feature type="domain" description="Mechanosensitive ion channel MscS C-terminal" evidence="9">
    <location>
        <begin position="357"/>
        <end position="443"/>
    </location>
</feature>
<dbReference type="InterPro" id="IPR049142">
    <property type="entry name" value="MS_channel_1st"/>
</dbReference>
<evidence type="ECO:0000259" key="10">
    <source>
        <dbReference type="Pfam" id="PF21088"/>
    </source>
</evidence>
<sequence length="485" mass="54436">MRSSSGRGKLRCLLVMLTFLLVLAITSGANSTVGSPGALTGERSQNGEQPQPIPLLPLKEKVTPVETQKIDVAGKKLGQTIDLIGRKAAKLLGPWVNTTLFLGITWLKLLVCFLLIFLVIVLERFIRFLINRRIRRLRDAGRDTSWHFLALQTVQAPLSLFIWVYGVYGAISPLFSHFQRPDGSNPVHFTASRIADIGGLVTVLWILYRLIKFVDLRLYNWAKSTGNSINLMIAPLVGRALRVFMIIIGSIMLLQALTGVDLAPLIASLGIGGLALALAAKGSVENFFGTLTILLDQPFQVGDRIIVEGFDGVVEEVGFRSIRLRTLTGHLVTVPNDRIVTSSIENISKRPHIRWLTNITITYDTPPEKVRRAVEILEDILRDHEGMHPDFPPRVFFNGFNDWSLNIMVIAWYHPPDYWAYQAWLQKTCMKILEEFEKEGIEFAFPTRTVYLAHDERRRLALSVIMGDNPVTKEDQIGGDKNETS</sequence>
<keyword evidence="4 7" id="KW-0812">Transmembrane</keyword>
<dbReference type="Pfam" id="PF21088">
    <property type="entry name" value="MS_channel_1st"/>
    <property type="match status" value="1"/>
</dbReference>
<dbReference type="InterPro" id="IPR045275">
    <property type="entry name" value="MscS_archaea/bacteria_type"/>
</dbReference>
<dbReference type="Gene3D" id="2.30.30.60">
    <property type="match status" value="1"/>
</dbReference>
<feature type="transmembrane region" description="Helical" evidence="7">
    <location>
        <begin position="191"/>
        <end position="211"/>
    </location>
</feature>
<feature type="domain" description="Mechanosensitive ion channel transmembrane helices 2/3" evidence="10">
    <location>
        <begin position="241"/>
        <end position="281"/>
    </location>
</feature>
<feature type="domain" description="Mechanosensitive ion channel MscS" evidence="8">
    <location>
        <begin position="283"/>
        <end position="349"/>
    </location>
</feature>
<dbReference type="Proteomes" id="UP000199611">
    <property type="component" value="Unassembled WGS sequence"/>
</dbReference>
<comment type="similarity">
    <text evidence="2">Belongs to the MscS (TC 1.A.23) family.</text>
</comment>
<dbReference type="Gene3D" id="1.10.287.1260">
    <property type="match status" value="1"/>
</dbReference>
<feature type="transmembrane region" description="Helical" evidence="7">
    <location>
        <begin position="231"/>
        <end position="256"/>
    </location>
</feature>
<evidence type="ECO:0000256" key="4">
    <source>
        <dbReference type="ARBA" id="ARBA00022692"/>
    </source>
</evidence>
<reference evidence="12" key="1">
    <citation type="submission" date="2016-10" db="EMBL/GenBank/DDBJ databases">
        <authorList>
            <person name="Varghese N."/>
            <person name="Submissions S."/>
        </authorList>
    </citation>
    <scope>NUCLEOTIDE SEQUENCE [LARGE SCALE GENOMIC DNA]</scope>
    <source>
        <strain evidence="12">DSM 9990</strain>
    </source>
</reference>
<keyword evidence="5 7" id="KW-1133">Transmembrane helix</keyword>
<gene>
    <name evidence="11" type="ORF">SAMN05660836_00609</name>
</gene>
<evidence type="ECO:0000259" key="8">
    <source>
        <dbReference type="Pfam" id="PF00924"/>
    </source>
</evidence>
<dbReference type="InterPro" id="IPR049278">
    <property type="entry name" value="MS_channel_C"/>
</dbReference>
<organism evidence="11 12">
    <name type="scientific">Thermodesulforhabdus norvegica</name>
    <dbReference type="NCBI Taxonomy" id="39841"/>
    <lineage>
        <taxon>Bacteria</taxon>
        <taxon>Pseudomonadati</taxon>
        <taxon>Thermodesulfobacteriota</taxon>
        <taxon>Syntrophobacteria</taxon>
        <taxon>Syntrophobacterales</taxon>
        <taxon>Thermodesulforhabdaceae</taxon>
        <taxon>Thermodesulforhabdus</taxon>
    </lineage>
</organism>
<protein>
    <submittedName>
        <fullName evidence="11">MscS family membrane protein</fullName>
    </submittedName>
</protein>
<dbReference type="InterPro" id="IPR023408">
    <property type="entry name" value="MscS_beta-dom_sf"/>
</dbReference>
<dbReference type="STRING" id="39841.SAMN05660836_00609"/>
<dbReference type="AlphaFoldDB" id="A0A1I4RGP6"/>
<dbReference type="Pfam" id="PF00924">
    <property type="entry name" value="MS_channel_2nd"/>
    <property type="match status" value="1"/>
</dbReference>
<evidence type="ECO:0000256" key="7">
    <source>
        <dbReference type="SAM" id="Phobius"/>
    </source>
</evidence>
<dbReference type="GO" id="GO:0008381">
    <property type="term" value="F:mechanosensitive monoatomic ion channel activity"/>
    <property type="evidence" value="ECO:0007669"/>
    <property type="project" value="InterPro"/>
</dbReference>
<dbReference type="InterPro" id="IPR006685">
    <property type="entry name" value="MscS_channel_2nd"/>
</dbReference>
<evidence type="ECO:0000313" key="12">
    <source>
        <dbReference type="Proteomes" id="UP000199611"/>
    </source>
</evidence>
<feature type="transmembrane region" description="Helical" evidence="7">
    <location>
        <begin position="262"/>
        <end position="280"/>
    </location>
</feature>
<feature type="transmembrane region" description="Helical" evidence="7">
    <location>
        <begin position="100"/>
        <end position="125"/>
    </location>
</feature>
<comment type="subcellular location">
    <subcellularLocation>
        <location evidence="1">Cell membrane</location>
        <topology evidence="1">Multi-pass membrane protein</topology>
    </subcellularLocation>
</comment>
<dbReference type="Pfam" id="PF21082">
    <property type="entry name" value="MS_channel_3rd"/>
    <property type="match status" value="1"/>
</dbReference>
<keyword evidence="12" id="KW-1185">Reference proteome</keyword>
<name>A0A1I4RGP6_9BACT</name>
<evidence type="ECO:0000256" key="5">
    <source>
        <dbReference type="ARBA" id="ARBA00022989"/>
    </source>
</evidence>
<evidence type="ECO:0000256" key="6">
    <source>
        <dbReference type="ARBA" id="ARBA00023136"/>
    </source>
</evidence>
<keyword evidence="3" id="KW-1003">Cell membrane</keyword>
<dbReference type="OrthoDB" id="9784565at2"/>
<evidence type="ECO:0000256" key="1">
    <source>
        <dbReference type="ARBA" id="ARBA00004651"/>
    </source>
</evidence>
<dbReference type="SUPFAM" id="SSF82689">
    <property type="entry name" value="Mechanosensitive channel protein MscS (YggB), C-terminal domain"/>
    <property type="match status" value="1"/>
</dbReference>
<dbReference type="PANTHER" id="PTHR30221">
    <property type="entry name" value="SMALL-CONDUCTANCE MECHANOSENSITIVE CHANNEL"/>
    <property type="match status" value="1"/>
</dbReference>
<dbReference type="SUPFAM" id="SSF82861">
    <property type="entry name" value="Mechanosensitive channel protein MscS (YggB), transmembrane region"/>
    <property type="match status" value="1"/>
</dbReference>